<keyword evidence="5 7" id="KW-1133">Transmembrane helix</keyword>
<dbReference type="NCBIfam" id="NF041012">
    <property type="entry name" value="T4P_ComGB"/>
    <property type="match status" value="1"/>
</dbReference>
<dbReference type="InterPro" id="IPR047692">
    <property type="entry name" value="T4P_ComGB"/>
</dbReference>
<proteinExistence type="inferred from homology"/>
<keyword evidence="4 7" id="KW-0812">Transmembrane</keyword>
<feature type="domain" description="Type II secretion system protein GspF" evidence="8">
    <location>
        <begin position="16"/>
        <end position="128"/>
    </location>
</feature>
<dbReference type="PRINTS" id="PR00812">
    <property type="entry name" value="BCTERIALGSPF"/>
</dbReference>
<keyword evidence="6 7" id="KW-0472">Membrane</keyword>
<dbReference type="InterPro" id="IPR042094">
    <property type="entry name" value="T2SS_GspF_sf"/>
</dbReference>
<dbReference type="RefSeq" id="WP_201782318.1">
    <property type="nucleotide sequence ID" value="NZ_AYZD01000023.1"/>
</dbReference>
<evidence type="ECO:0000256" key="3">
    <source>
        <dbReference type="ARBA" id="ARBA00022475"/>
    </source>
</evidence>
<evidence type="ECO:0000256" key="4">
    <source>
        <dbReference type="ARBA" id="ARBA00022692"/>
    </source>
</evidence>
<comment type="similarity">
    <text evidence="2">Belongs to the GSP F family.</text>
</comment>
<keyword evidence="10" id="KW-1185">Reference proteome</keyword>
<dbReference type="Pfam" id="PF00482">
    <property type="entry name" value="T2SSF"/>
    <property type="match status" value="2"/>
</dbReference>
<name>A0A0R2CUT7_9LACO</name>
<dbReference type="AlphaFoldDB" id="A0A0R2CUT7"/>
<dbReference type="PANTHER" id="PTHR30012:SF0">
    <property type="entry name" value="TYPE II SECRETION SYSTEM PROTEIN F-RELATED"/>
    <property type="match status" value="1"/>
</dbReference>
<reference evidence="9 10" key="1">
    <citation type="journal article" date="2015" name="Genome Announc.">
        <title>Expanding the biotechnology potential of lactobacilli through comparative genomics of 213 strains and associated genera.</title>
        <authorList>
            <person name="Sun Z."/>
            <person name="Harris H.M."/>
            <person name="McCann A."/>
            <person name="Guo C."/>
            <person name="Argimon S."/>
            <person name="Zhang W."/>
            <person name="Yang X."/>
            <person name="Jeffery I.B."/>
            <person name="Cooney J.C."/>
            <person name="Kagawa T.F."/>
            <person name="Liu W."/>
            <person name="Song Y."/>
            <person name="Salvetti E."/>
            <person name="Wrobel A."/>
            <person name="Rasinkangas P."/>
            <person name="Parkhill J."/>
            <person name="Rea M.C."/>
            <person name="O'Sullivan O."/>
            <person name="Ritari J."/>
            <person name="Douillard F.P."/>
            <person name="Paul Ross R."/>
            <person name="Yang R."/>
            <person name="Briner A.E."/>
            <person name="Felis G.E."/>
            <person name="de Vos W.M."/>
            <person name="Barrangou R."/>
            <person name="Klaenhammer T.R."/>
            <person name="Caufield P.W."/>
            <person name="Cui Y."/>
            <person name="Zhang H."/>
            <person name="O'Toole P.W."/>
        </authorList>
    </citation>
    <scope>NUCLEOTIDE SEQUENCE [LARGE SCALE GENOMIC DNA]</scope>
    <source>
        <strain evidence="9 10">DSM 21051</strain>
    </source>
</reference>
<protein>
    <submittedName>
        <fullName evidence="9">ComG operon protein 2</fullName>
    </submittedName>
</protein>
<dbReference type="InterPro" id="IPR003004">
    <property type="entry name" value="GspF/PilC"/>
</dbReference>
<organism evidence="9 10">
    <name type="scientific">Liquorilactobacillus aquaticus DSM 21051</name>
    <dbReference type="NCBI Taxonomy" id="1423725"/>
    <lineage>
        <taxon>Bacteria</taxon>
        <taxon>Bacillati</taxon>
        <taxon>Bacillota</taxon>
        <taxon>Bacilli</taxon>
        <taxon>Lactobacillales</taxon>
        <taxon>Lactobacillaceae</taxon>
        <taxon>Liquorilactobacillus</taxon>
    </lineage>
</organism>
<keyword evidence="3" id="KW-1003">Cell membrane</keyword>
<evidence type="ECO:0000313" key="10">
    <source>
        <dbReference type="Proteomes" id="UP000051015"/>
    </source>
</evidence>
<evidence type="ECO:0000259" key="8">
    <source>
        <dbReference type="Pfam" id="PF00482"/>
    </source>
</evidence>
<dbReference type="Gene3D" id="1.20.81.30">
    <property type="entry name" value="Type II secretion system (T2SS), domain F"/>
    <property type="match status" value="1"/>
</dbReference>
<evidence type="ECO:0000256" key="6">
    <source>
        <dbReference type="ARBA" id="ARBA00023136"/>
    </source>
</evidence>
<evidence type="ECO:0000256" key="2">
    <source>
        <dbReference type="ARBA" id="ARBA00005745"/>
    </source>
</evidence>
<gene>
    <name evidence="9" type="ORF">FC19_GL001719</name>
</gene>
<evidence type="ECO:0000256" key="1">
    <source>
        <dbReference type="ARBA" id="ARBA00004651"/>
    </source>
</evidence>
<dbReference type="PANTHER" id="PTHR30012">
    <property type="entry name" value="GENERAL SECRETION PATHWAY PROTEIN"/>
    <property type="match status" value="1"/>
</dbReference>
<evidence type="ECO:0000313" key="9">
    <source>
        <dbReference type="EMBL" id="KRM95583.1"/>
    </source>
</evidence>
<comment type="caution">
    <text evidence="9">The sequence shown here is derived from an EMBL/GenBank/DDBJ whole genome shotgun (WGS) entry which is preliminary data.</text>
</comment>
<dbReference type="PATRIC" id="fig|1423725.3.peg.1766"/>
<feature type="domain" description="Type II secretion system protein GspF" evidence="8">
    <location>
        <begin position="210"/>
        <end position="329"/>
    </location>
</feature>
<sequence length="339" mass="39421">MKVRKNRLSERKQALFFQSLADLLNAGFSLRQAFEDIMIFFPENKDLLDYVHVELAEGKMLSTAFKPYVRQNVFNQIYIAEKHGKLSDSIKQLGKNLEQKARQMDKLKAVLLYPIILLIMLGGLMVAIKFWLRPELDKFQEIQVLNTALWQAQLYPFIVGSVLLITGVFGFKLVYRLTKQPILSRQEWYCHIPFLGAAYRQYCYYYITFNFGLLLKSGLEIREICLFLEEFDEKSLLANFGKELKKNLLGGNELTYFVSKYTFIPPELNLFLGKGNTIDELSSELLLFSELAYEKLIRQIDRMINCVQPILFLVIAIVIISIYLSMLMPMYNNLGGIYK</sequence>
<feature type="transmembrane region" description="Helical" evidence="7">
    <location>
        <begin position="152"/>
        <end position="175"/>
    </location>
</feature>
<feature type="transmembrane region" description="Helical" evidence="7">
    <location>
        <begin position="110"/>
        <end position="132"/>
    </location>
</feature>
<dbReference type="InterPro" id="IPR018076">
    <property type="entry name" value="T2SS_GspF_dom"/>
</dbReference>
<dbReference type="GO" id="GO:0005886">
    <property type="term" value="C:plasma membrane"/>
    <property type="evidence" value="ECO:0007669"/>
    <property type="project" value="UniProtKB-SubCell"/>
</dbReference>
<evidence type="ECO:0000256" key="7">
    <source>
        <dbReference type="SAM" id="Phobius"/>
    </source>
</evidence>
<accession>A0A0R2CUT7</accession>
<dbReference type="STRING" id="1423725.FC19_GL001719"/>
<dbReference type="EMBL" id="AYZD01000023">
    <property type="protein sequence ID" value="KRM95583.1"/>
    <property type="molecule type" value="Genomic_DNA"/>
</dbReference>
<dbReference type="Proteomes" id="UP000051015">
    <property type="component" value="Unassembled WGS sequence"/>
</dbReference>
<feature type="transmembrane region" description="Helical" evidence="7">
    <location>
        <begin position="310"/>
        <end position="331"/>
    </location>
</feature>
<evidence type="ECO:0000256" key="5">
    <source>
        <dbReference type="ARBA" id="ARBA00022989"/>
    </source>
</evidence>
<comment type="subcellular location">
    <subcellularLocation>
        <location evidence="1">Cell membrane</location>
        <topology evidence="1">Multi-pass membrane protein</topology>
    </subcellularLocation>
</comment>